<dbReference type="EMBL" id="JH971386">
    <property type="protein sequence ID" value="EKM83276.1"/>
    <property type="molecule type" value="Genomic_DNA"/>
</dbReference>
<dbReference type="RefSeq" id="XP_007327047.1">
    <property type="nucleotide sequence ID" value="XM_007326985.1"/>
</dbReference>
<dbReference type="KEGG" id="abp:AGABI1DRAFT89840"/>
<evidence type="ECO:0000313" key="1">
    <source>
        <dbReference type="EMBL" id="EKM83276.1"/>
    </source>
</evidence>
<dbReference type="HOGENOM" id="CLU_2222418_0_0_1"/>
<organism evidence="1 2">
    <name type="scientific">Agaricus bisporus var. burnettii (strain JB137-S8 / ATCC MYA-4627 / FGSC 10392)</name>
    <name type="common">White button mushroom</name>
    <dbReference type="NCBI Taxonomy" id="597362"/>
    <lineage>
        <taxon>Eukaryota</taxon>
        <taxon>Fungi</taxon>
        <taxon>Dikarya</taxon>
        <taxon>Basidiomycota</taxon>
        <taxon>Agaricomycotina</taxon>
        <taxon>Agaricomycetes</taxon>
        <taxon>Agaricomycetidae</taxon>
        <taxon>Agaricales</taxon>
        <taxon>Agaricineae</taxon>
        <taxon>Agaricaceae</taxon>
        <taxon>Agaricus</taxon>
    </lineage>
</organism>
<keyword evidence="2" id="KW-1185">Reference proteome</keyword>
<name>K5X5X8_AGABU</name>
<dbReference type="InParanoid" id="K5X5X8"/>
<dbReference type="AlphaFoldDB" id="K5X5X8"/>
<accession>K5X5X8</accession>
<protein>
    <submittedName>
        <fullName evidence="1">Uncharacterized protein</fullName>
    </submittedName>
</protein>
<dbReference type="GeneID" id="18832340"/>
<gene>
    <name evidence="1" type="ORF">AGABI1DRAFT_89840</name>
</gene>
<dbReference type="Proteomes" id="UP000008493">
    <property type="component" value="Unassembled WGS sequence"/>
</dbReference>
<proteinExistence type="predicted"/>
<sequence length="106" mass="11981">MSNRVVVRPGWFTSIRSLLRTSNYNLTPRNTELDVLSAHGLPEEKWTGKKLLATTSGNGHTGESDFDLEQARSTCAIVNVPVFFRGGTCWDWNDNLSRDFLKHKTI</sequence>
<reference evidence="2" key="1">
    <citation type="journal article" date="2012" name="Proc. Natl. Acad. Sci. U.S.A.">
        <title>Genome sequence of the button mushroom Agaricus bisporus reveals mechanisms governing adaptation to a humic-rich ecological niche.</title>
        <authorList>
            <person name="Morin E."/>
            <person name="Kohler A."/>
            <person name="Baker A.R."/>
            <person name="Foulongne-Oriol M."/>
            <person name="Lombard V."/>
            <person name="Nagy L.G."/>
            <person name="Ohm R.A."/>
            <person name="Patyshakuliyeva A."/>
            <person name="Brun A."/>
            <person name="Aerts A.L."/>
            <person name="Bailey A.M."/>
            <person name="Billette C."/>
            <person name="Coutinho P.M."/>
            <person name="Deakin G."/>
            <person name="Doddapaneni H."/>
            <person name="Floudas D."/>
            <person name="Grimwood J."/>
            <person name="Hilden K."/>
            <person name="Kuees U."/>
            <person name="LaButti K.M."/>
            <person name="Lapidus A."/>
            <person name="Lindquist E.A."/>
            <person name="Lucas S.M."/>
            <person name="Murat C."/>
            <person name="Riley R.W."/>
            <person name="Salamov A.A."/>
            <person name="Schmutz J."/>
            <person name="Subramanian V."/>
            <person name="Woesten H.A.B."/>
            <person name="Xu J."/>
            <person name="Eastwood D.C."/>
            <person name="Foster G.D."/>
            <person name="Sonnenberg A.S."/>
            <person name="Cullen D."/>
            <person name="de Vries R.P."/>
            <person name="Lundell T."/>
            <person name="Hibbett D.S."/>
            <person name="Henrissat B."/>
            <person name="Burton K.S."/>
            <person name="Kerrigan R.W."/>
            <person name="Challen M.P."/>
            <person name="Grigoriev I.V."/>
            <person name="Martin F."/>
        </authorList>
    </citation>
    <scope>NUCLEOTIDE SEQUENCE [LARGE SCALE GENOMIC DNA]</scope>
    <source>
        <strain evidence="2">JB137-S8 / ATCC MYA-4627 / FGSC 10392</strain>
    </source>
</reference>
<evidence type="ECO:0000313" key="2">
    <source>
        <dbReference type="Proteomes" id="UP000008493"/>
    </source>
</evidence>